<proteinExistence type="predicted"/>
<sequence length="37" mass="4736">MQEWEEELDTENMLEWWENDIHEEDYEDYNDELSQPT</sequence>
<protein>
    <submittedName>
        <fullName evidence="1">Uncharacterized protein</fullName>
    </submittedName>
</protein>
<name>A0A381WY53_9ZZZZ</name>
<gene>
    <name evidence="1" type="ORF">METZ01_LOCUS109737</name>
</gene>
<organism evidence="1">
    <name type="scientific">marine metagenome</name>
    <dbReference type="NCBI Taxonomy" id="408172"/>
    <lineage>
        <taxon>unclassified sequences</taxon>
        <taxon>metagenomes</taxon>
        <taxon>ecological metagenomes</taxon>
    </lineage>
</organism>
<dbReference type="EMBL" id="UINC01013121">
    <property type="protein sequence ID" value="SVA56883.1"/>
    <property type="molecule type" value="Genomic_DNA"/>
</dbReference>
<dbReference type="AlphaFoldDB" id="A0A381WY53"/>
<evidence type="ECO:0000313" key="1">
    <source>
        <dbReference type="EMBL" id="SVA56883.1"/>
    </source>
</evidence>
<reference evidence="1" key="1">
    <citation type="submission" date="2018-05" db="EMBL/GenBank/DDBJ databases">
        <authorList>
            <person name="Lanie J.A."/>
            <person name="Ng W.-L."/>
            <person name="Kazmierczak K.M."/>
            <person name="Andrzejewski T.M."/>
            <person name="Davidsen T.M."/>
            <person name="Wayne K.J."/>
            <person name="Tettelin H."/>
            <person name="Glass J.I."/>
            <person name="Rusch D."/>
            <person name="Podicherti R."/>
            <person name="Tsui H.-C.T."/>
            <person name="Winkler M.E."/>
        </authorList>
    </citation>
    <scope>NUCLEOTIDE SEQUENCE</scope>
</reference>
<accession>A0A381WY53</accession>